<dbReference type="GO" id="GO:0003723">
    <property type="term" value="F:RNA binding"/>
    <property type="evidence" value="ECO:0007669"/>
    <property type="project" value="InterPro"/>
</dbReference>
<dbReference type="EMBL" id="JAABOA010003127">
    <property type="protein sequence ID" value="KAF9579010.1"/>
    <property type="molecule type" value="Genomic_DNA"/>
</dbReference>
<evidence type="ECO:0000313" key="3">
    <source>
        <dbReference type="Proteomes" id="UP000780801"/>
    </source>
</evidence>
<proteinExistence type="predicted"/>
<dbReference type="GO" id="GO:0000932">
    <property type="term" value="C:P-body"/>
    <property type="evidence" value="ECO:0007669"/>
    <property type="project" value="TreeGrafter"/>
</dbReference>
<dbReference type="AlphaFoldDB" id="A0A9P6KBT9"/>
<dbReference type="SMART" id="SM00955">
    <property type="entry name" value="RNB"/>
    <property type="match status" value="1"/>
</dbReference>
<evidence type="ECO:0000313" key="2">
    <source>
        <dbReference type="EMBL" id="KAF9579010.1"/>
    </source>
</evidence>
<dbReference type="Pfam" id="PF00773">
    <property type="entry name" value="RNB"/>
    <property type="match status" value="1"/>
</dbReference>
<dbReference type="GO" id="GO:0006402">
    <property type="term" value="P:mRNA catabolic process"/>
    <property type="evidence" value="ECO:0007669"/>
    <property type="project" value="TreeGrafter"/>
</dbReference>
<evidence type="ECO:0000259" key="1">
    <source>
        <dbReference type="SMART" id="SM00955"/>
    </source>
</evidence>
<dbReference type="PANTHER" id="PTHR23355:SF65">
    <property type="entry name" value="EXORIBONUCLEASE CYT-4, PUTATIVE (AFU_ORTHOLOGUE AFUA_7G01550)-RELATED"/>
    <property type="match status" value="1"/>
</dbReference>
<gene>
    <name evidence="2" type="ORF">BGW38_004917</name>
</gene>
<comment type="caution">
    <text evidence="2">The sequence shown here is derived from an EMBL/GenBank/DDBJ whole genome shotgun (WGS) entry which is preliminary data.</text>
</comment>
<accession>A0A9P6KBT9</accession>
<sequence length="858" mass="97526">MEHRTADVVFRIPGFLFTEKARRTVGAWDPEIQPDMPPAGSGKLAALFGEEASLLLGTHFVKFSSLYDEFWNHRQQKALTTLEAAQFVFGKEARMGQEKELTLQEIYATHMFLTQDKNLARFYPSAAVRWTGEFMIQPPHEVQLTDLVIGWIRQEDPRLEAFTQKAKELIQSYRNKEVSNWKDVQFTESDRVIIEFIRQVAVDGYYDTFPKPHLTYLPRLLRPLGLYDDMDPRTAFQFLNEIGIWPDWHNLELSRSTYQMPEMGGDDAVIVDRIRQLHPEFMDPESELDLSKEDGVSAAAVTRDTPTPMPKATSTTATSTEATINTMENTKSTTEWKPLVLQSPTELYRTDPCDSIRHDFGDIPVYAIDDPSASELDDAFSIEPVPITTLTPEASTWVHVHVADPTSILPPTHELAILASKRIQTLFLPERTWPMLPRDLTEGSLSLKNDGKPKNVLTFSARIRDLDGSIVEYRVRTGLVRNIVTLNYDEVDEVLSWGNVYGGKEEGERIRESRMSFPEQGSMVRAYYRETQGTLDRKDKKLVQELLAIQKVAVRHTSNRLGNGAFNFTMGRPLVELTPHPLPEVQDADWLAPRDFSKIPTPEISIRLDPSFASPSRMMVAEYMVMAGRVAAMFSKEHNLPVLYRQQPTPSEKYLPMFEDTIQSKSDRWTGMVNMVDMLPLRPHIPGALISLTPDPHWSLGIRDGYCKVTSPLRRYTDMIAHWQIKNKLLALSVKGSSSLVTVPPVFSVEEMVSKPGQIRDRERMLGMLEARSIKFWITEMLRRRMEAGKSMVFEGVLLNPTADGYNVISSLLGFQNVVKAEPEEIASGLGIGDRVMYELVMCNSQRPWISAKHISKL</sequence>
<dbReference type="InterPro" id="IPR012340">
    <property type="entry name" value="NA-bd_OB-fold"/>
</dbReference>
<organism evidence="2 3">
    <name type="scientific">Lunasporangiospora selenospora</name>
    <dbReference type="NCBI Taxonomy" id="979761"/>
    <lineage>
        <taxon>Eukaryota</taxon>
        <taxon>Fungi</taxon>
        <taxon>Fungi incertae sedis</taxon>
        <taxon>Mucoromycota</taxon>
        <taxon>Mortierellomycotina</taxon>
        <taxon>Mortierellomycetes</taxon>
        <taxon>Mortierellales</taxon>
        <taxon>Mortierellaceae</taxon>
        <taxon>Lunasporangiospora</taxon>
    </lineage>
</organism>
<dbReference type="SUPFAM" id="SSF50249">
    <property type="entry name" value="Nucleic acid-binding proteins"/>
    <property type="match status" value="1"/>
</dbReference>
<reference evidence="2" key="1">
    <citation type="journal article" date="2020" name="Fungal Divers.">
        <title>Resolving the Mortierellaceae phylogeny through synthesis of multi-gene phylogenetics and phylogenomics.</title>
        <authorList>
            <person name="Vandepol N."/>
            <person name="Liber J."/>
            <person name="Desiro A."/>
            <person name="Na H."/>
            <person name="Kennedy M."/>
            <person name="Barry K."/>
            <person name="Grigoriev I.V."/>
            <person name="Miller A.N."/>
            <person name="O'Donnell K."/>
            <person name="Stajich J.E."/>
            <person name="Bonito G."/>
        </authorList>
    </citation>
    <scope>NUCLEOTIDE SEQUENCE</scope>
    <source>
        <strain evidence="2">KOD1015</strain>
    </source>
</reference>
<dbReference type="InterPro" id="IPR050180">
    <property type="entry name" value="RNR_Ribonuclease"/>
</dbReference>
<dbReference type="GO" id="GO:0000175">
    <property type="term" value="F:3'-5'-RNA exonuclease activity"/>
    <property type="evidence" value="ECO:0007669"/>
    <property type="project" value="TreeGrafter"/>
</dbReference>
<dbReference type="OrthoDB" id="2285229at2759"/>
<name>A0A9P6KBT9_9FUNG</name>
<protein>
    <recommendedName>
        <fullName evidence="1">RNB domain-containing protein</fullName>
    </recommendedName>
</protein>
<keyword evidence="3" id="KW-1185">Reference proteome</keyword>
<dbReference type="PANTHER" id="PTHR23355">
    <property type="entry name" value="RIBONUCLEASE"/>
    <property type="match status" value="1"/>
</dbReference>
<feature type="domain" description="RNB" evidence="1">
    <location>
        <begin position="357"/>
        <end position="731"/>
    </location>
</feature>
<dbReference type="InterPro" id="IPR001900">
    <property type="entry name" value="RNase_II/R"/>
</dbReference>
<dbReference type="Proteomes" id="UP000780801">
    <property type="component" value="Unassembled WGS sequence"/>
</dbReference>